<dbReference type="GO" id="GO:0008106">
    <property type="term" value="F:alcohol dehydrogenase (NADP+) activity"/>
    <property type="evidence" value="ECO:0007669"/>
    <property type="project" value="TreeGrafter"/>
</dbReference>
<feature type="domain" description="Alcohol dehydrogenase iron-type/glycerol dehydrogenase GldA" evidence="2">
    <location>
        <begin position="9"/>
        <end position="177"/>
    </location>
</feature>
<reference evidence="4" key="2">
    <citation type="journal article" date="2021" name="PeerJ">
        <title>Extensive microbial diversity within the chicken gut microbiome revealed by metagenomics and culture.</title>
        <authorList>
            <person name="Gilroy R."/>
            <person name="Ravi A."/>
            <person name="Getino M."/>
            <person name="Pursley I."/>
            <person name="Horton D.L."/>
            <person name="Alikhan N.F."/>
            <person name="Baker D."/>
            <person name="Gharbi K."/>
            <person name="Hall N."/>
            <person name="Watson M."/>
            <person name="Adriaenssens E.M."/>
            <person name="Foster-Nyarko E."/>
            <person name="Jarju S."/>
            <person name="Secka A."/>
            <person name="Antonio M."/>
            <person name="Oren A."/>
            <person name="Chaudhuri R.R."/>
            <person name="La Ragione R."/>
            <person name="Hildebrand F."/>
            <person name="Pallen M.J."/>
        </authorList>
    </citation>
    <scope>NUCLEOTIDE SEQUENCE</scope>
    <source>
        <strain evidence="4">ChiHjej9B8-7071</strain>
    </source>
</reference>
<dbReference type="GO" id="GO:1990002">
    <property type="term" value="F:methylglyoxal reductase (NADPH) (acetol producing) activity"/>
    <property type="evidence" value="ECO:0007669"/>
    <property type="project" value="TreeGrafter"/>
</dbReference>
<evidence type="ECO:0000259" key="2">
    <source>
        <dbReference type="Pfam" id="PF00465"/>
    </source>
</evidence>
<dbReference type="GO" id="GO:0046872">
    <property type="term" value="F:metal ion binding"/>
    <property type="evidence" value="ECO:0007669"/>
    <property type="project" value="InterPro"/>
</dbReference>
<name>A0A9D1A6A5_9FIRM</name>
<keyword evidence="1" id="KW-0560">Oxidoreductase</keyword>
<dbReference type="GO" id="GO:1990362">
    <property type="term" value="F:butanol dehydrogenase (NAD+) activity"/>
    <property type="evidence" value="ECO:0007669"/>
    <property type="project" value="InterPro"/>
</dbReference>
<dbReference type="SUPFAM" id="SSF56796">
    <property type="entry name" value="Dehydroquinate synthase-like"/>
    <property type="match status" value="1"/>
</dbReference>
<dbReference type="Gene3D" id="3.40.50.1970">
    <property type="match status" value="1"/>
</dbReference>
<evidence type="ECO:0000256" key="1">
    <source>
        <dbReference type="ARBA" id="ARBA00023002"/>
    </source>
</evidence>
<reference evidence="4" key="1">
    <citation type="submission" date="2020-10" db="EMBL/GenBank/DDBJ databases">
        <authorList>
            <person name="Gilroy R."/>
        </authorList>
    </citation>
    <scope>NUCLEOTIDE SEQUENCE</scope>
    <source>
        <strain evidence="4">ChiHjej9B8-7071</strain>
    </source>
</reference>
<organism evidence="4 5">
    <name type="scientific">Candidatus Avoscillospira stercoripullorum</name>
    <dbReference type="NCBI Taxonomy" id="2840709"/>
    <lineage>
        <taxon>Bacteria</taxon>
        <taxon>Bacillati</taxon>
        <taxon>Bacillota</taxon>
        <taxon>Clostridia</taxon>
        <taxon>Eubacteriales</taxon>
        <taxon>Oscillospiraceae</taxon>
        <taxon>Oscillospiraceae incertae sedis</taxon>
        <taxon>Candidatus Avoscillospira</taxon>
    </lineage>
</organism>
<gene>
    <name evidence="4" type="ORF">IAA70_01510</name>
</gene>
<dbReference type="InterPro" id="IPR001670">
    <property type="entry name" value="ADH_Fe/GldA"/>
</dbReference>
<dbReference type="EMBL" id="DVGD01000043">
    <property type="protein sequence ID" value="HIR09061.1"/>
    <property type="molecule type" value="Genomic_DNA"/>
</dbReference>
<dbReference type="AlphaFoldDB" id="A0A9D1A6A5"/>
<dbReference type="FunFam" id="3.40.50.1970:FF:000003">
    <property type="entry name" value="Alcohol dehydrogenase, iron-containing"/>
    <property type="match status" value="1"/>
</dbReference>
<evidence type="ECO:0000259" key="3">
    <source>
        <dbReference type="Pfam" id="PF25137"/>
    </source>
</evidence>
<protein>
    <submittedName>
        <fullName evidence="4">Iron-containing alcohol dehydrogenase</fullName>
    </submittedName>
</protein>
<evidence type="ECO:0000313" key="5">
    <source>
        <dbReference type="Proteomes" id="UP000824258"/>
    </source>
</evidence>
<dbReference type="InterPro" id="IPR056798">
    <property type="entry name" value="ADH_Fe_C"/>
</dbReference>
<dbReference type="Gene3D" id="1.20.1090.10">
    <property type="entry name" value="Dehydroquinate synthase-like - alpha domain"/>
    <property type="match status" value="1"/>
</dbReference>
<proteinExistence type="predicted"/>
<dbReference type="PANTHER" id="PTHR43633:SF1">
    <property type="entry name" value="ALCOHOL DEHYDROGENASE YQHD"/>
    <property type="match status" value="1"/>
</dbReference>
<dbReference type="CDD" id="cd08187">
    <property type="entry name" value="BDH"/>
    <property type="match status" value="1"/>
</dbReference>
<sequence>MRDFWYWIPTRINFGPSCFQYLIESVQQWGKKPLIVYGGGSIKRNGAYDAVVSRLQEAGIPYAEMGGVAPNPRLGSVRKGIEILKAEQCDLLLPIGGASAIDCAKAIAATAGYDGDPWDIISKKVPVGDVLPVLAVPTLAAAGSEMSTSSVISRDDINEKAGFSSPKMRPKVSFLNPEFTFTQPKKQTAAGVADAISHVMESYFSNVPEAYLQAKFGEAMFNTLFHYGKIAYNEPENYEARSNIMWTCCFAINGLTVKGNPVGWSMHKLEHELSAYYDVTHGVGLAIIMPAWLTFMLTEDNAYRYLGYLQAAFGVDPASMDKMEAAKLAIEKTKEYFTDLGLPLHLRDIGIEEHMLPIMAHKAAIAGKDYFPNAFRPLTEADALKIYQLAF</sequence>
<dbReference type="Pfam" id="PF25137">
    <property type="entry name" value="ADH_Fe_C"/>
    <property type="match status" value="1"/>
</dbReference>
<dbReference type="Proteomes" id="UP000824258">
    <property type="component" value="Unassembled WGS sequence"/>
</dbReference>
<dbReference type="GO" id="GO:0005829">
    <property type="term" value="C:cytosol"/>
    <property type="evidence" value="ECO:0007669"/>
    <property type="project" value="TreeGrafter"/>
</dbReference>
<comment type="caution">
    <text evidence="4">The sequence shown here is derived from an EMBL/GenBank/DDBJ whole genome shotgun (WGS) entry which is preliminary data.</text>
</comment>
<accession>A0A9D1A6A5</accession>
<dbReference type="InterPro" id="IPR044731">
    <property type="entry name" value="BDH-like"/>
</dbReference>
<dbReference type="PANTHER" id="PTHR43633">
    <property type="entry name" value="ALCOHOL DEHYDROGENASE YQHD"/>
    <property type="match status" value="1"/>
</dbReference>
<evidence type="ECO:0000313" key="4">
    <source>
        <dbReference type="EMBL" id="HIR09061.1"/>
    </source>
</evidence>
<feature type="domain" description="Fe-containing alcohol dehydrogenase-like C-terminal" evidence="3">
    <location>
        <begin position="188"/>
        <end position="390"/>
    </location>
</feature>
<dbReference type="Pfam" id="PF00465">
    <property type="entry name" value="Fe-ADH"/>
    <property type="match status" value="1"/>
</dbReference>